<evidence type="ECO:0000256" key="15">
    <source>
        <dbReference type="RuleBase" id="RU363063"/>
    </source>
</evidence>
<dbReference type="AlphaFoldDB" id="A0AAQ4FF66"/>
<evidence type="ECO:0000256" key="12">
    <source>
        <dbReference type="ARBA" id="ARBA00023136"/>
    </source>
</evidence>
<keyword evidence="17" id="KW-1185">Reference proteome</keyword>
<dbReference type="InterPro" id="IPR002659">
    <property type="entry name" value="Glyco_trans_31"/>
</dbReference>
<evidence type="ECO:0000256" key="11">
    <source>
        <dbReference type="ARBA" id="ARBA00023034"/>
    </source>
</evidence>
<keyword evidence="12" id="KW-0472">Membrane</keyword>
<gene>
    <name evidence="16" type="ORF">V5799_007722</name>
</gene>
<accession>A0AAQ4FF66</accession>
<dbReference type="GO" id="GO:0047220">
    <property type="term" value="F:galactosylxylosylprotein 3-beta-galactosyltransferase activity"/>
    <property type="evidence" value="ECO:0007669"/>
    <property type="project" value="TreeGrafter"/>
</dbReference>
<evidence type="ECO:0000256" key="4">
    <source>
        <dbReference type="ARBA" id="ARBA00005093"/>
    </source>
</evidence>
<evidence type="ECO:0000256" key="5">
    <source>
        <dbReference type="ARBA" id="ARBA00008661"/>
    </source>
</evidence>
<keyword evidence="6 15" id="KW-0328">Glycosyltransferase</keyword>
<dbReference type="EC" id="2.4.1.-" evidence="15"/>
<comment type="pathway">
    <text evidence="3">Glycan metabolism; chondroitin sulfate biosynthesis.</text>
</comment>
<evidence type="ECO:0000256" key="3">
    <source>
        <dbReference type="ARBA" id="ARBA00004840"/>
    </source>
</evidence>
<dbReference type="Gene3D" id="3.90.550.50">
    <property type="match status" value="1"/>
</dbReference>
<dbReference type="GO" id="GO:0006024">
    <property type="term" value="P:glycosaminoglycan biosynthetic process"/>
    <property type="evidence" value="ECO:0007669"/>
    <property type="project" value="UniProtKB-ARBA"/>
</dbReference>
<reference evidence="16 17" key="1">
    <citation type="journal article" date="2023" name="Arcadia Sci">
        <title>De novo assembly of a long-read Amblyomma americanum tick genome.</title>
        <authorList>
            <person name="Chou S."/>
            <person name="Poskanzer K.E."/>
            <person name="Rollins M."/>
            <person name="Thuy-Boun P.S."/>
        </authorList>
    </citation>
    <scope>NUCLEOTIDE SEQUENCE [LARGE SCALE GENOMIC DNA]</scope>
    <source>
        <strain evidence="16">F_SG_1</strain>
        <tissue evidence="16">Salivary glands</tissue>
    </source>
</reference>
<keyword evidence="11 15" id="KW-0333">Golgi apparatus</keyword>
<evidence type="ECO:0000256" key="9">
    <source>
        <dbReference type="ARBA" id="ARBA00022968"/>
    </source>
</evidence>
<evidence type="ECO:0000313" key="16">
    <source>
        <dbReference type="EMBL" id="KAK8785914.1"/>
    </source>
</evidence>
<comment type="cofactor">
    <cofactor evidence="1">
        <name>Mn(2+)</name>
        <dbReference type="ChEBI" id="CHEBI:29035"/>
    </cofactor>
</comment>
<dbReference type="GO" id="GO:0006493">
    <property type="term" value="P:protein O-linked glycosylation"/>
    <property type="evidence" value="ECO:0007669"/>
    <property type="project" value="TreeGrafter"/>
</dbReference>
<comment type="caution">
    <text evidence="16">The sequence shown here is derived from an EMBL/GenBank/DDBJ whole genome shotgun (WGS) entry which is preliminary data.</text>
</comment>
<dbReference type="PANTHER" id="PTHR11214:SF3">
    <property type="entry name" value="BETA-1,3-GALACTOSYLTRANSFERASE 6"/>
    <property type="match status" value="1"/>
</dbReference>
<comment type="pathway">
    <text evidence="4">Glycan metabolism; heparan sulfate biosynthesis.</text>
</comment>
<name>A0AAQ4FF66_AMBAM</name>
<sequence>MWSSPPAQLETVEETVLSDHFSSDVDGRGKDPSERAFLFVAVLSSQGNEALRYAARRTWLKLGHKSDKPVVHRFFVGSLGVSGDRRAALEQEAALNRDLVLLENVPDAYSGRTYKVLQAFVWVVANFWSRYVLKLNDDSFARLDAIVSELMLKEKASKTREDPPLYWGFFAGHAPVARTGPWAEPAWYLSDRYLPYACGGGYVLSWAPVQYLHYSWERLQLYANDDVSVGVWLAPWHLNSTHDRRFDTENESRGCFNSYLVTHKQTKSMMEDKYQSLEQDGVLCREEVQFRMSYVYDREARPSQCCIRNISDISLPRQSDRGL</sequence>
<comment type="similarity">
    <text evidence="5 15">Belongs to the glycosyltransferase 31 family.</text>
</comment>
<dbReference type="Proteomes" id="UP001321473">
    <property type="component" value="Unassembled WGS sequence"/>
</dbReference>
<protein>
    <recommendedName>
        <fullName evidence="15">Hexosyltransferase</fullName>
        <ecNumber evidence="15">2.4.1.-</ecNumber>
    </recommendedName>
</protein>
<dbReference type="EMBL" id="JARKHS020003219">
    <property type="protein sequence ID" value="KAK8785914.1"/>
    <property type="molecule type" value="Genomic_DNA"/>
</dbReference>
<keyword evidence="9" id="KW-0735">Signal-anchor</keyword>
<evidence type="ECO:0000256" key="10">
    <source>
        <dbReference type="ARBA" id="ARBA00022989"/>
    </source>
</evidence>
<keyword evidence="13" id="KW-0325">Glycoprotein</keyword>
<organism evidence="16 17">
    <name type="scientific">Amblyomma americanum</name>
    <name type="common">Lone star tick</name>
    <dbReference type="NCBI Taxonomy" id="6943"/>
    <lineage>
        <taxon>Eukaryota</taxon>
        <taxon>Metazoa</taxon>
        <taxon>Ecdysozoa</taxon>
        <taxon>Arthropoda</taxon>
        <taxon>Chelicerata</taxon>
        <taxon>Arachnida</taxon>
        <taxon>Acari</taxon>
        <taxon>Parasitiformes</taxon>
        <taxon>Ixodida</taxon>
        <taxon>Ixodoidea</taxon>
        <taxon>Ixodidae</taxon>
        <taxon>Amblyomminae</taxon>
        <taxon>Amblyomma</taxon>
    </lineage>
</organism>
<evidence type="ECO:0000256" key="8">
    <source>
        <dbReference type="ARBA" id="ARBA00022692"/>
    </source>
</evidence>
<keyword evidence="14" id="KW-0464">Manganese</keyword>
<evidence type="ECO:0000256" key="14">
    <source>
        <dbReference type="ARBA" id="ARBA00023211"/>
    </source>
</evidence>
<dbReference type="GO" id="GO:0000139">
    <property type="term" value="C:Golgi membrane"/>
    <property type="evidence" value="ECO:0007669"/>
    <property type="project" value="UniProtKB-SubCell"/>
</dbReference>
<comment type="subcellular location">
    <subcellularLocation>
        <location evidence="2 15">Golgi apparatus membrane</location>
        <topology evidence="2 15">Single-pass type II membrane protein</topology>
    </subcellularLocation>
</comment>
<dbReference type="PANTHER" id="PTHR11214">
    <property type="entry name" value="BETA-1,3-N-ACETYLGLUCOSAMINYLTRANSFERASE"/>
    <property type="match status" value="1"/>
</dbReference>
<proteinExistence type="inferred from homology"/>
<keyword evidence="10" id="KW-1133">Transmembrane helix</keyword>
<evidence type="ECO:0000313" key="17">
    <source>
        <dbReference type="Proteomes" id="UP001321473"/>
    </source>
</evidence>
<evidence type="ECO:0000256" key="1">
    <source>
        <dbReference type="ARBA" id="ARBA00001936"/>
    </source>
</evidence>
<evidence type="ECO:0000256" key="6">
    <source>
        <dbReference type="ARBA" id="ARBA00022676"/>
    </source>
</evidence>
<keyword evidence="7" id="KW-0808">Transferase</keyword>
<keyword evidence="8" id="KW-0812">Transmembrane</keyword>
<evidence type="ECO:0000256" key="13">
    <source>
        <dbReference type="ARBA" id="ARBA00023180"/>
    </source>
</evidence>
<dbReference type="FunFam" id="3.90.550.50:FF:000018">
    <property type="entry name" value="Hexosyltransferase"/>
    <property type="match status" value="1"/>
</dbReference>
<evidence type="ECO:0000256" key="2">
    <source>
        <dbReference type="ARBA" id="ARBA00004323"/>
    </source>
</evidence>
<dbReference type="Pfam" id="PF01762">
    <property type="entry name" value="Galactosyl_T"/>
    <property type="match status" value="1"/>
</dbReference>
<evidence type="ECO:0000256" key="7">
    <source>
        <dbReference type="ARBA" id="ARBA00022679"/>
    </source>
</evidence>